<name>A0A344UE06_9NEIS</name>
<evidence type="ECO:0000259" key="4">
    <source>
        <dbReference type="PROSITE" id="PS51782"/>
    </source>
</evidence>
<keyword evidence="3" id="KW-0732">Signal</keyword>
<feature type="region of interest" description="Disordered" evidence="2">
    <location>
        <begin position="784"/>
        <end position="826"/>
    </location>
</feature>
<feature type="compositionally biased region" description="Low complexity" evidence="2">
    <location>
        <begin position="421"/>
        <end position="434"/>
    </location>
</feature>
<feature type="region of interest" description="Disordered" evidence="2">
    <location>
        <begin position="130"/>
        <end position="164"/>
    </location>
</feature>
<dbReference type="EMBL" id="CP029554">
    <property type="protein sequence ID" value="AXE33504.1"/>
    <property type="molecule type" value="Genomic_DNA"/>
</dbReference>
<feature type="chain" id="PRO_5016789736" description="LysM domain-containing protein" evidence="3">
    <location>
        <begin position="26"/>
        <end position="854"/>
    </location>
</feature>
<evidence type="ECO:0000256" key="2">
    <source>
        <dbReference type="SAM" id="MobiDB-lite"/>
    </source>
</evidence>
<feature type="domain" description="LysM" evidence="4">
    <location>
        <begin position="294"/>
        <end position="348"/>
    </location>
</feature>
<feature type="compositionally biased region" description="Basic and acidic residues" evidence="2">
    <location>
        <begin position="405"/>
        <end position="418"/>
    </location>
</feature>
<feature type="region of interest" description="Disordered" evidence="2">
    <location>
        <begin position="493"/>
        <end position="527"/>
    </location>
</feature>
<evidence type="ECO:0000313" key="5">
    <source>
        <dbReference type="EMBL" id="AXE33504.1"/>
    </source>
</evidence>
<protein>
    <recommendedName>
        <fullName evidence="4">LysM domain-containing protein</fullName>
    </recommendedName>
</protein>
<dbReference type="CDD" id="cd00118">
    <property type="entry name" value="LysM"/>
    <property type="match status" value="1"/>
</dbReference>
<organism evidence="5 6">
    <name type="scientific">Chromobacterium phragmitis</name>
    <dbReference type="NCBI Taxonomy" id="2202141"/>
    <lineage>
        <taxon>Bacteria</taxon>
        <taxon>Pseudomonadati</taxon>
        <taxon>Pseudomonadota</taxon>
        <taxon>Betaproteobacteria</taxon>
        <taxon>Neisseriales</taxon>
        <taxon>Chromobacteriaceae</taxon>
        <taxon>Chromobacterium</taxon>
    </lineage>
</organism>
<dbReference type="Pfam" id="PF25800">
    <property type="entry name" value="FimV_N"/>
    <property type="match status" value="2"/>
</dbReference>
<reference evidence="5 6" key="1">
    <citation type="submission" date="2018-05" db="EMBL/GenBank/DDBJ databases">
        <title>Genome sequencing, assembly and analysis of the novel insecticidal bacterium, Chromobacterium phragmitis.</title>
        <authorList>
            <person name="Sparks M.E."/>
            <person name="Blackburn M.B."/>
            <person name="Gundersen-Rindal D.E."/>
        </authorList>
    </citation>
    <scope>NUCLEOTIDE SEQUENCE [LARGE SCALE GENOMIC DNA]</scope>
    <source>
        <strain evidence="5">IIBBL 274-1</strain>
    </source>
</reference>
<dbReference type="KEGG" id="chrb:DK843_03735"/>
<feature type="coiled-coil region" evidence="1">
    <location>
        <begin position="437"/>
        <end position="471"/>
    </location>
</feature>
<gene>
    <name evidence="5" type="ORF">DK843_03735</name>
</gene>
<feature type="signal peptide" evidence="3">
    <location>
        <begin position="1"/>
        <end position="25"/>
    </location>
</feature>
<evidence type="ECO:0000256" key="3">
    <source>
        <dbReference type="SAM" id="SignalP"/>
    </source>
</evidence>
<keyword evidence="1" id="KW-0175">Coiled coil</keyword>
<accession>A0A344UE06</accession>
<dbReference type="InterPro" id="IPR018392">
    <property type="entry name" value="LysM"/>
</dbReference>
<evidence type="ECO:0000313" key="6">
    <source>
        <dbReference type="Proteomes" id="UP000252038"/>
    </source>
</evidence>
<evidence type="ECO:0000256" key="1">
    <source>
        <dbReference type="SAM" id="Coils"/>
    </source>
</evidence>
<proteinExistence type="predicted"/>
<dbReference type="PROSITE" id="PS51782">
    <property type="entry name" value="LYSM"/>
    <property type="match status" value="1"/>
</dbReference>
<feature type="region of interest" description="Disordered" evidence="2">
    <location>
        <begin position="405"/>
        <end position="435"/>
    </location>
</feature>
<sequence length="854" mass="90008">MAANFRKTGLALLLAGMGSMYAAYAGLGPIRVLSADGDTFSAEIPVVKENIEDLAQVNLANRNDYPLLSPYSGSAPILHFSLVRGSDGHISKVLVKGPASFAEPLLRFAVEVRWPAGSLVREFEVDYKRDGPRRKAPAPAGGDDGKRHAAGPDQGSRLDGSGLGDIRVSSRLGEPLMAELPLLGGAFDKTEQLHVAILPDAISGGLAKDQLPLLASISHQIDRAIDGRRILRLSSSQPITQPKLSFRLEVAAGSIKAQKTYSLQLDGLAQQAKNETARPIPQDAKKPSAAEGFKSYKVKKGDTLSAIALGMSGHARGESVSGKLLLDNPDAFINGDANRLLAGAELRYPSSWTMRTETAAKAPASSESKAMKPVGMAKLLEEGRNADVKAGVAAAPKAEARAESKAAAKVEIKPEPKHQAPAKAASAASSPEALAAERRMRDMLQKQDQALQQTEQRAKALEEQIRAIQQAKSKPAPTPAPVPMPLIAQNAPAVPAQEKEQAKAPSPPPVPPPVLEHSAKEASASSSVAALASKLGISESAKSMPPSQEVAKPAQSEPEKTPAKAAPQVARKEEHPAATAAAKPVASVPHSAPQVAGHKPEAMMPREAKSLPASGMVDEAMAALSDKDVLIKLGGAAAALGLVALLLMRRKRAGGADAPADESAADQAAKMRLKPLTSLMSSLKRDDGIDLDSVDVMAEAEVYLAYGRDDQALLILRDGLEKEPLRQDLRHKLLEVLASQPDKKAFIEEATAAKGMFSKDSTMWLRICELGRAELPDHPLFAAAEPAPALPDTPKAAAEPSPSFEPAPRSAPPSVTPAGAGAEDAEKMELAKLYMEMGDKETAELLMREAQQGR</sequence>
<dbReference type="RefSeq" id="WP_114072584.1">
    <property type="nucleotide sequence ID" value="NZ_CP029554.1"/>
</dbReference>
<dbReference type="InterPro" id="IPR057840">
    <property type="entry name" value="FimV_N"/>
</dbReference>
<feature type="compositionally biased region" description="Pro residues" evidence="2">
    <location>
        <begin position="505"/>
        <end position="514"/>
    </location>
</feature>
<dbReference type="AlphaFoldDB" id="A0A344UE06"/>
<feature type="compositionally biased region" description="Low complexity" evidence="2">
    <location>
        <begin position="577"/>
        <end position="586"/>
    </location>
</feature>
<feature type="region of interest" description="Disordered" evidence="2">
    <location>
        <begin position="539"/>
        <end position="602"/>
    </location>
</feature>
<feature type="compositionally biased region" description="Low complexity" evidence="2">
    <location>
        <begin position="784"/>
        <end position="802"/>
    </location>
</feature>
<feature type="compositionally biased region" description="Pro residues" evidence="2">
    <location>
        <begin position="803"/>
        <end position="815"/>
    </location>
</feature>
<dbReference type="Proteomes" id="UP000252038">
    <property type="component" value="Chromosome"/>
</dbReference>